<dbReference type="EMBL" id="CP025491">
    <property type="protein sequence ID" value="AUH72016.1"/>
    <property type="molecule type" value="Genomic_DNA"/>
</dbReference>
<dbReference type="AlphaFoldDB" id="A0A2H5FKC8"/>
<keyword evidence="1" id="KW-0812">Transmembrane</keyword>
<evidence type="ECO:0000313" key="3">
    <source>
        <dbReference type="Proteomes" id="UP000234343"/>
    </source>
</evidence>
<evidence type="ECO:0000313" key="2">
    <source>
        <dbReference type="EMBL" id="AUH72016.1"/>
    </source>
</evidence>
<dbReference type="Proteomes" id="UP000234343">
    <property type="component" value="Chromosome"/>
</dbReference>
<keyword evidence="3" id="KW-1185">Reference proteome</keyword>
<evidence type="ECO:0000256" key="1">
    <source>
        <dbReference type="SAM" id="Phobius"/>
    </source>
</evidence>
<keyword evidence="1" id="KW-1133">Transmembrane helix</keyword>
<dbReference type="KEGG" id="lsh:CAB17_08020"/>
<accession>A0A2H5FKC8</accession>
<name>A0A2H5FKC8_9GAMM</name>
<proteinExistence type="predicted"/>
<sequence>MFQGLGYAAVSPVIAAAMVSAEPGHGRFSVDIKKRKFIPTLFAAVPAAVVTTTVAAGVAVVAAITSPLVLAGAAIKDKMDEHRGPGF</sequence>
<protein>
    <submittedName>
        <fullName evidence="2">Uncharacterized protein</fullName>
    </submittedName>
</protein>
<feature type="transmembrane region" description="Helical" evidence="1">
    <location>
        <begin position="37"/>
        <end position="70"/>
    </location>
</feature>
<reference evidence="2 3" key="1">
    <citation type="submission" date="2017-12" db="EMBL/GenBank/DDBJ databases">
        <title>Legionella sainthelensi LA01-117, whole genome sequence of a clinical isolate from New Zealand.</title>
        <authorList>
            <person name="Cree S.L."/>
            <person name="Slow S."/>
            <person name="Kennedy M.A."/>
            <person name="Murdoch D.R."/>
            <person name="Biggs P.J."/>
            <person name="Anderson T."/>
        </authorList>
    </citation>
    <scope>NUCLEOTIDE SEQUENCE [LARGE SCALE GENOMIC DNA]</scope>
    <source>
        <strain evidence="2 3">LA01-117</strain>
    </source>
</reference>
<organism evidence="2 3">
    <name type="scientific">Legionella sainthelensi</name>
    <dbReference type="NCBI Taxonomy" id="28087"/>
    <lineage>
        <taxon>Bacteria</taxon>
        <taxon>Pseudomonadati</taxon>
        <taxon>Pseudomonadota</taxon>
        <taxon>Gammaproteobacteria</taxon>
        <taxon>Legionellales</taxon>
        <taxon>Legionellaceae</taxon>
        <taxon>Legionella</taxon>
    </lineage>
</organism>
<keyword evidence="1" id="KW-0472">Membrane</keyword>
<gene>
    <name evidence="2" type="ORF">CAB17_08020</name>
</gene>